<dbReference type="PRINTS" id="PR00385">
    <property type="entry name" value="P450"/>
</dbReference>
<dbReference type="InterPro" id="IPR017972">
    <property type="entry name" value="Cyt_P450_CS"/>
</dbReference>
<dbReference type="OMA" id="WNILVHR"/>
<dbReference type="PROSITE" id="PS00086">
    <property type="entry name" value="CYTOCHROME_P450"/>
    <property type="match status" value="1"/>
</dbReference>
<feature type="binding site" description="axial binding residue" evidence="7">
    <location>
        <position position="393"/>
    </location>
    <ligand>
        <name>heme</name>
        <dbReference type="ChEBI" id="CHEBI:30413"/>
    </ligand>
    <ligandPart>
        <name>Fe</name>
        <dbReference type="ChEBI" id="CHEBI:18248"/>
    </ligandPart>
</feature>
<comment type="cofactor">
    <cofactor evidence="1 7">
        <name>heme</name>
        <dbReference type="ChEBI" id="CHEBI:30413"/>
    </cofactor>
</comment>
<proteinExistence type="inferred from homology"/>
<dbReference type="AlphaFoldDB" id="A0A1R3S0N4"/>
<evidence type="ECO:0000256" key="7">
    <source>
        <dbReference type="PIRSR" id="PIRSR602403-1"/>
    </source>
</evidence>
<dbReference type="EMBL" id="KV907493">
    <property type="protein sequence ID" value="OOG00289.1"/>
    <property type="molecule type" value="Genomic_DNA"/>
</dbReference>
<gene>
    <name evidence="9" type="ORF">ASPCADRAFT_202174</name>
</gene>
<dbReference type="PANTHER" id="PTHR24305:SF223">
    <property type="entry name" value="CYTOCHROME P450-DIT2"/>
    <property type="match status" value="1"/>
</dbReference>
<dbReference type="GO" id="GO:0020037">
    <property type="term" value="F:heme binding"/>
    <property type="evidence" value="ECO:0007669"/>
    <property type="project" value="InterPro"/>
</dbReference>
<dbReference type="SUPFAM" id="SSF48264">
    <property type="entry name" value="Cytochrome P450"/>
    <property type="match status" value="1"/>
</dbReference>
<dbReference type="GO" id="GO:0005506">
    <property type="term" value="F:iron ion binding"/>
    <property type="evidence" value="ECO:0007669"/>
    <property type="project" value="InterPro"/>
</dbReference>
<evidence type="ECO:0000256" key="2">
    <source>
        <dbReference type="ARBA" id="ARBA00010617"/>
    </source>
</evidence>
<dbReference type="OrthoDB" id="1470350at2759"/>
<evidence type="ECO:0008006" key="11">
    <source>
        <dbReference type="Google" id="ProtNLM"/>
    </source>
</evidence>
<dbReference type="GO" id="GO:0016705">
    <property type="term" value="F:oxidoreductase activity, acting on paired donors, with incorporation or reduction of molecular oxygen"/>
    <property type="evidence" value="ECO:0007669"/>
    <property type="project" value="InterPro"/>
</dbReference>
<evidence type="ECO:0000256" key="1">
    <source>
        <dbReference type="ARBA" id="ARBA00001971"/>
    </source>
</evidence>
<sequence length="452" mass="51503">MDVDQEQVFLRHIAPLLHEKGAVKIFFGGQWNILVQRPTYVAELLRQEHIYQKSGNQKKIPYSVLAEFLGSNIISARGEEWRQYRAVIGPGLTTSFEVEPFLEHARQLCSILLQLQGSCPRRGVLVQEPLQRYSSANLLRFILGQPQLAEKIMGHDPVSLHQVQLTLKRYLFQPIYMSFPVLDRLSLIIPSRIRARQLVREFAAKLQASVLEGDGLEGSAGNRLVNAWRDGLLTDQQFRDNLMVLYVAGQENPQLLMTSTLYLLAKHPNVQTRLRQEIRSSSMATVPNPDWTRLPYLTATILECLRLFPPISQLINRRVSQPTQLGGHLDLPAGTYVGYHSYATNRDPVAWGVTANEFEPLRWGTTHEQVSQTYRHVKARAEFISFHGGARACLGEKFAMLEMRTMLLVLVHRLQWRLDPDWTDRMAPAGPLHPRGLRVVFSPCDEQINCSS</sequence>
<reference evidence="10" key="1">
    <citation type="journal article" date="2017" name="Genome Biol.">
        <title>Comparative genomics reveals high biological diversity and specific adaptations in the industrially and medically important fungal genus Aspergillus.</title>
        <authorList>
            <person name="de Vries R.P."/>
            <person name="Riley R."/>
            <person name="Wiebenga A."/>
            <person name="Aguilar-Osorio G."/>
            <person name="Amillis S."/>
            <person name="Uchima C.A."/>
            <person name="Anderluh G."/>
            <person name="Asadollahi M."/>
            <person name="Askin M."/>
            <person name="Barry K."/>
            <person name="Battaglia E."/>
            <person name="Bayram O."/>
            <person name="Benocci T."/>
            <person name="Braus-Stromeyer S.A."/>
            <person name="Caldana C."/>
            <person name="Canovas D."/>
            <person name="Cerqueira G.C."/>
            <person name="Chen F."/>
            <person name="Chen W."/>
            <person name="Choi C."/>
            <person name="Clum A."/>
            <person name="Dos Santos R.A."/>
            <person name="Damasio A.R."/>
            <person name="Diallinas G."/>
            <person name="Emri T."/>
            <person name="Fekete E."/>
            <person name="Flipphi M."/>
            <person name="Freyberg S."/>
            <person name="Gallo A."/>
            <person name="Gournas C."/>
            <person name="Habgood R."/>
            <person name="Hainaut M."/>
            <person name="Harispe M.L."/>
            <person name="Henrissat B."/>
            <person name="Hilden K.S."/>
            <person name="Hope R."/>
            <person name="Hossain A."/>
            <person name="Karabika E."/>
            <person name="Karaffa L."/>
            <person name="Karanyi Z."/>
            <person name="Krasevec N."/>
            <person name="Kuo A."/>
            <person name="Kusch H."/>
            <person name="LaButti K."/>
            <person name="Lagendijk E.L."/>
            <person name="Lapidus A."/>
            <person name="Levasseur A."/>
            <person name="Lindquist E."/>
            <person name="Lipzen A."/>
            <person name="Logrieco A.F."/>
            <person name="MacCabe A."/>
            <person name="Maekelae M.R."/>
            <person name="Malavazi I."/>
            <person name="Melin P."/>
            <person name="Meyer V."/>
            <person name="Mielnichuk N."/>
            <person name="Miskei M."/>
            <person name="Molnar A.P."/>
            <person name="Mule G."/>
            <person name="Ngan C.Y."/>
            <person name="Orejas M."/>
            <person name="Orosz E."/>
            <person name="Ouedraogo J.P."/>
            <person name="Overkamp K.M."/>
            <person name="Park H.-S."/>
            <person name="Perrone G."/>
            <person name="Piumi F."/>
            <person name="Punt P.J."/>
            <person name="Ram A.F."/>
            <person name="Ramon A."/>
            <person name="Rauscher S."/>
            <person name="Record E."/>
            <person name="Riano-Pachon D.M."/>
            <person name="Robert V."/>
            <person name="Roehrig J."/>
            <person name="Ruller R."/>
            <person name="Salamov A."/>
            <person name="Salih N.S."/>
            <person name="Samson R.A."/>
            <person name="Sandor E."/>
            <person name="Sanguinetti M."/>
            <person name="Schuetze T."/>
            <person name="Sepcic K."/>
            <person name="Shelest E."/>
            <person name="Sherlock G."/>
            <person name="Sophianopoulou V."/>
            <person name="Squina F.M."/>
            <person name="Sun H."/>
            <person name="Susca A."/>
            <person name="Todd R.B."/>
            <person name="Tsang A."/>
            <person name="Unkles S.E."/>
            <person name="van de Wiele N."/>
            <person name="van Rossen-Uffink D."/>
            <person name="Oliveira J.V."/>
            <person name="Vesth T.C."/>
            <person name="Visser J."/>
            <person name="Yu J.-H."/>
            <person name="Zhou M."/>
            <person name="Andersen M.R."/>
            <person name="Archer D.B."/>
            <person name="Baker S.E."/>
            <person name="Benoit I."/>
            <person name="Brakhage A.A."/>
            <person name="Braus G.H."/>
            <person name="Fischer R."/>
            <person name="Frisvad J.C."/>
            <person name="Goldman G.H."/>
            <person name="Houbraken J."/>
            <person name="Oakley B."/>
            <person name="Pocsi I."/>
            <person name="Scazzocchio C."/>
            <person name="Seiboth B."/>
            <person name="vanKuyk P.A."/>
            <person name="Wortman J."/>
            <person name="Dyer P.S."/>
            <person name="Grigoriev I.V."/>
        </authorList>
    </citation>
    <scope>NUCLEOTIDE SEQUENCE [LARGE SCALE GENOMIC DNA]</scope>
    <source>
        <strain evidence="10">ITEM 5010</strain>
    </source>
</reference>
<keyword evidence="5 7" id="KW-0408">Iron</keyword>
<keyword evidence="7 8" id="KW-0349">Heme</keyword>
<keyword evidence="10" id="KW-1185">Reference proteome</keyword>
<organism evidence="9 10">
    <name type="scientific">Aspergillus carbonarius (strain ITEM 5010)</name>
    <dbReference type="NCBI Taxonomy" id="602072"/>
    <lineage>
        <taxon>Eukaryota</taxon>
        <taxon>Fungi</taxon>
        <taxon>Dikarya</taxon>
        <taxon>Ascomycota</taxon>
        <taxon>Pezizomycotina</taxon>
        <taxon>Eurotiomycetes</taxon>
        <taxon>Eurotiomycetidae</taxon>
        <taxon>Eurotiales</taxon>
        <taxon>Aspergillaceae</taxon>
        <taxon>Aspergillus</taxon>
        <taxon>Aspergillus subgen. Circumdati</taxon>
    </lineage>
</organism>
<dbReference type="VEuPathDB" id="FungiDB:ASPCADRAFT_202174"/>
<accession>A0A1R3S0N4</accession>
<evidence type="ECO:0000256" key="8">
    <source>
        <dbReference type="RuleBase" id="RU000461"/>
    </source>
</evidence>
<comment type="similarity">
    <text evidence="2 8">Belongs to the cytochrome P450 family.</text>
</comment>
<dbReference type="Gene3D" id="1.10.630.10">
    <property type="entry name" value="Cytochrome P450"/>
    <property type="match status" value="1"/>
</dbReference>
<dbReference type="InterPro" id="IPR036396">
    <property type="entry name" value="Cyt_P450_sf"/>
</dbReference>
<keyword evidence="4 8" id="KW-0560">Oxidoreductase</keyword>
<dbReference type="PRINTS" id="PR00465">
    <property type="entry name" value="EP450IV"/>
</dbReference>
<evidence type="ECO:0000256" key="5">
    <source>
        <dbReference type="ARBA" id="ARBA00023004"/>
    </source>
</evidence>
<dbReference type="PANTHER" id="PTHR24305">
    <property type="entry name" value="CYTOCHROME P450"/>
    <property type="match status" value="1"/>
</dbReference>
<protein>
    <recommendedName>
        <fullName evidence="11">Cytochrome P450</fullName>
    </recommendedName>
</protein>
<dbReference type="CDD" id="cd11070">
    <property type="entry name" value="CYP56-like"/>
    <property type="match status" value="1"/>
</dbReference>
<dbReference type="InterPro" id="IPR002403">
    <property type="entry name" value="Cyt_P450_E_grp-IV"/>
</dbReference>
<dbReference type="InterPro" id="IPR050121">
    <property type="entry name" value="Cytochrome_P450_monoxygenase"/>
</dbReference>
<evidence type="ECO:0000256" key="6">
    <source>
        <dbReference type="ARBA" id="ARBA00023033"/>
    </source>
</evidence>
<evidence type="ECO:0000256" key="3">
    <source>
        <dbReference type="ARBA" id="ARBA00022723"/>
    </source>
</evidence>
<evidence type="ECO:0000313" key="10">
    <source>
        <dbReference type="Proteomes" id="UP000188318"/>
    </source>
</evidence>
<dbReference type="Pfam" id="PF00067">
    <property type="entry name" value="p450"/>
    <property type="match status" value="1"/>
</dbReference>
<name>A0A1R3S0N4_ASPC5</name>
<evidence type="ECO:0000313" key="9">
    <source>
        <dbReference type="EMBL" id="OOG00289.1"/>
    </source>
</evidence>
<dbReference type="Proteomes" id="UP000188318">
    <property type="component" value="Unassembled WGS sequence"/>
</dbReference>
<dbReference type="GO" id="GO:0004497">
    <property type="term" value="F:monooxygenase activity"/>
    <property type="evidence" value="ECO:0007669"/>
    <property type="project" value="UniProtKB-KW"/>
</dbReference>
<evidence type="ECO:0000256" key="4">
    <source>
        <dbReference type="ARBA" id="ARBA00023002"/>
    </source>
</evidence>
<dbReference type="STRING" id="602072.A0A1R3S0N4"/>
<dbReference type="InterPro" id="IPR001128">
    <property type="entry name" value="Cyt_P450"/>
</dbReference>
<keyword evidence="6 8" id="KW-0503">Monooxygenase</keyword>
<keyword evidence="3 7" id="KW-0479">Metal-binding</keyword>